<gene>
    <name evidence="2" type="ORF">V3330_08435</name>
</gene>
<dbReference type="PANTHER" id="PTHR46230">
    <property type="match status" value="1"/>
</dbReference>
<dbReference type="InterPro" id="IPR036065">
    <property type="entry name" value="BolA-like_sf"/>
</dbReference>
<evidence type="ECO:0000313" key="2">
    <source>
        <dbReference type="EMBL" id="MEJ8567647.1"/>
    </source>
</evidence>
<comment type="similarity">
    <text evidence="1">Belongs to the BolA/IbaG family.</text>
</comment>
<keyword evidence="3" id="KW-1185">Reference proteome</keyword>
<sequence length="98" mass="10765">MSGAAERAPARAAEMERRLRAALTVGTVEIIDESHLHVGHAGARDGRGHFRLRLSAAEFKDLPMIRRHRLIYDALGDLMQTDIHALTIEARVPDGSGD</sequence>
<organism evidence="2 3">
    <name type="scientific">Elongatibacter sediminis</name>
    <dbReference type="NCBI Taxonomy" id="3119006"/>
    <lineage>
        <taxon>Bacteria</taxon>
        <taxon>Pseudomonadati</taxon>
        <taxon>Pseudomonadota</taxon>
        <taxon>Gammaproteobacteria</taxon>
        <taxon>Chromatiales</taxon>
        <taxon>Wenzhouxiangellaceae</taxon>
        <taxon>Elongatibacter</taxon>
    </lineage>
</organism>
<accession>A0AAW9R892</accession>
<name>A0AAW9R892_9GAMM</name>
<reference evidence="2 3" key="1">
    <citation type="submission" date="2024-02" db="EMBL/GenBank/DDBJ databases">
        <title>A novel Wenzhouxiangellaceae bacterium, isolated from coastal sediments.</title>
        <authorList>
            <person name="Du Z.-J."/>
            <person name="Ye Y.-Q."/>
            <person name="Zhang X.-Y."/>
        </authorList>
    </citation>
    <scope>NUCLEOTIDE SEQUENCE [LARGE SCALE GENOMIC DNA]</scope>
    <source>
        <strain evidence="2 3">CH-27</strain>
    </source>
</reference>
<dbReference type="PANTHER" id="PTHR46230:SF7">
    <property type="entry name" value="BOLA-LIKE PROTEIN 1"/>
    <property type="match status" value="1"/>
</dbReference>
<dbReference type="AlphaFoldDB" id="A0AAW9R892"/>
<dbReference type="SUPFAM" id="SSF82657">
    <property type="entry name" value="BolA-like"/>
    <property type="match status" value="1"/>
</dbReference>
<dbReference type="RefSeq" id="WP_354694959.1">
    <property type="nucleotide sequence ID" value="NZ_JAZHOG010000004.1"/>
</dbReference>
<dbReference type="GO" id="GO:0016226">
    <property type="term" value="P:iron-sulfur cluster assembly"/>
    <property type="evidence" value="ECO:0007669"/>
    <property type="project" value="TreeGrafter"/>
</dbReference>
<dbReference type="EMBL" id="JAZHOG010000004">
    <property type="protein sequence ID" value="MEJ8567647.1"/>
    <property type="molecule type" value="Genomic_DNA"/>
</dbReference>
<protein>
    <submittedName>
        <fullName evidence="2">BolA family protein</fullName>
    </submittedName>
</protein>
<dbReference type="InterPro" id="IPR002634">
    <property type="entry name" value="BolA"/>
</dbReference>
<evidence type="ECO:0000256" key="1">
    <source>
        <dbReference type="RuleBase" id="RU003860"/>
    </source>
</evidence>
<dbReference type="Pfam" id="PF01722">
    <property type="entry name" value="BolA"/>
    <property type="match status" value="1"/>
</dbReference>
<proteinExistence type="inferred from homology"/>
<comment type="caution">
    <text evidence="2">The sequence shown here is derived from an EMBL/GenBank/DDBJ whole genome shotgun (WGS) entry which is preliminary data.</text>
</comment>
<dbReference type="Gene3D" id="3.30.300.90">
    <property type="entry name" value="BolA-like"/>
    <property type="match status" value="1"/>
</dbReference>
<dbReference type="PIRSF" id="PIRSF003113">
    <property type="entry name" value="BolA"/>
    <property type="match status" value="1"/>
</dbReference>
<evidence type="ECO:0000313" key="3">
    <source>
        <dbReference type="Proteomes" id="UP001359886"/>
    </source>
</evidence>
<dbReference type="Proteomes" id="UP001359886">
    <property type="component" value="Unassembled WGS sequence"/>
</dbReference>